<dbReference type="InterPro" id="IPR003510">
    <property type="entry name" value="Fumarate_red_C"/>
</dbReference>
<gene>
    <name evidence="6" type="ORF">FB390_2898</name>
</gene>
<protein>
    <submittedName>
        <fullName evidence="6">Fumarate reductase subunit C</fullName>
    </submittedName>
</protein>
<feature type="transmembrane region" description="Helical" evidence="5">
    <location>
        <begin position="105"/>
        <end position="130"/>
    </location>
</feature>
<organism evidence="6 7">
    <name type="scientific">Nocardia bhagyanarayanae</name>
    <dbReference type="NCBI Taxonomy" id="1215925"/>
    <lineage>
        <taxon>Bacteria</taxon>
        <taxon>Bacillati</taxon>
        <taxon>Actinomycetota</taxon>
        <taxon>Actinomycetes</taxon>
        <taxon>Mycobacteriales</taxon>
        <taxon>Nocardiaceae</taxon>
        <taxon>Nocardia</taxon>
    </lineage>
</organism>
<dbReference type="RefSeq" id="WP_141809385.1">
    <property type="nucleotide sequence ID" value="NZ_VFPG01000001.1"/>
</dbReference>
<accession>A0A543FBT1</accession>
<feature type="transmembrane region" description="Helical" evidence="5">
    <location>
        <begin position="68"/>
        <end position="93"/>
    </location>
</feature>
<dbReference type="PIRSF" id="PIRSF000180">
    <property type="entry name" value="FrdC"/>
    <property type="match status" value="1"/>
</dbReference>
<evidence type="ECO:0000256" key="1">
    <source>
        <dbReference type="ARBA" id="ARBA00022475"/>
    </source>
</evidence>
<keyword evidence="7" id="KW-1185">Reference proteome</keyword>
<evidence type="ECO:0000256" key="4">
    <source>
        <dbReference type="ARBA" id="ARBA00023136"/>
    </source>
</evidence>
<evidence type="ECO:0000313" key="6">
    <source>
        <dbReference type="EMBL" id="TQM31244.1"/>
    </source>
</evidence>
<dbReference type="OrthoDB" id="8909678at2"/>
<proteinExistence type="predicted"/>
<dbReference type="InterPro" id="IPR034804">
    <property type="entry name" value="SQR/QFR_C/D"/>
</dbReference>
<dbReference type="Pfam" id="PF02300">
    <property type="entry name" value="Fumarate_red_C"/>
    <property type="match status" value="1"/>
</dbReference>
<keyword evidence="2 5" id="KW-0812">Transmembrane</keyword>
<sequence length="131" mass="15020">MTTTTPRLYRKPVPTFWWLQRRSYLLFVLRELSSVFVAWFVVYLLLLVDAVGSGSAEYQRFLSWSSGGWVVALNTIALLFVLLHTVTWFGLAPKAMVVRVRNRRVAPAVIVGAHYLLWGLLTALVLWVVLR</sequence>
<keyword evidence="3 5" id="KW-1133">Transmembrane helix</keyword>
<feature type="transmembrane region" description="Helical" evidence="5">
    <location>
        <begin position="24"/>
        <end position="48"/>
    </location>
</feature>
<dbReference type="AlphaFoldDB" id="A0A543FBT1"/>
<keyword evidence="1" id="KW-1003">Cell membrane</keyword>
<dbReference type="GO" id="GO:0016020">
    <property type="term" value="C:membrane"/>
    <property type="evidence" value="ECO:0007669"/>
    <property type="project" value="InterPro"/>
</dbReference>
<keyword evidence="4 5" id="KW-0472">Membrane</keyword>
<dbReference type="SUPFAM" id="SSF81343">
    <property type="entry name" value="Fumarate reductase respiratory complex transmembrane subunits"/>
    <property type="match status" value="1"/>
</dbReference>
<dbReference type="EMBL" id="VFPG01000001">
    <property type="protein sequence ID" value="TQM31244.1"/>
    <property type="molecule type" value="Genomic_DNA"/>
</dbReference>
<evidence type="ECO:0000256" key="3">
    <source>
        <dbReference type="ARBA" id="ARBA00022989"/>
    </source>
</evidence>
<reference evidence="6 7" key="1">
    <citation type="submission" date="2019-06" db="EMBL/GenBank/DDBJ databases">
        <title>Sequencing the genomes of 1000 actinobacteria strains.</title>
        <authorList>
            <person name="Klenk H.-P."/>
        </authorList>
    </citation>
    <scope>NUCLEOTIDE SEQUENCE [LARGE SCALE GENOMIC DNA]</scope>
    <source>
        <strain evidence="6 7">DSM 103495</strain>
    </source>
</reference>
<comment type="caution">
    <text evidence="6">The sequence shown here is derived from an EMBL/GenBank/DDBJ whole genome shotgun (WGS) entry which is preliminary data.</text>
</comment>
<evidence type="ECO:0000256" key="2">
    <source>
        <dbReference type="ARBA" id="ARBA00022692"/>
    </source>
</evidence>
<dbReference type="Gene3D" id="1.20.1300.10">
    <property type="entry name" value="Fumarate reductase/succinate dehydrogenase, transmembrane subunit"/>
    <property type="match status" value="1"/>
</dbReference>
<evidence type="ECO:0000256" key="5">
    <source>
        <dbReference type="SAM" id="Phobius"/>
    </source>
</evidence>
<name>A0A543FBT1_9NOCA</name>
<evidence type="ECO:0000313" key="7">
    <source>
        <dbReference type="Proteomes" id="UP000316331"/>
    </source>
</evidence>
<dbReference type="Proteomes" id="UP000316331">
    <property type="component" value="Unassembled WGS sequence"/>
</dbReference>